<gene>
    <name evidence="1" type="ORF">NDU88_000778</name>
</gene>
<sequence length="133" mass="14780">MITARKGAESIMRNISFFKLYRQPDPESSNTGVAVDGFLAESRDTGDVVVGIGGPQFVNQPGRSSVSIYQSQAKPVTLSLCETFNDLANSELSPDMAQERKRECDDCLRHGVNHYNLRPRPVTSSRRKDFVLT</sequence>
<dbReference type="EMBL" id="JANPWB010000006">
    <property type="protein sequence ID" value="KAJ1175490.1"/>
    <property type="molecule type" value="Genomic_DNA"/>
</dbReference>
<evidence type="ECO:0000313" key="1">
    <source>
        <dbReference type="EMBL" id="KAJ1175490.1"/>
    </source>
</evidence>
<name>A0AAV7TGE5_PLEWA</name>
<reference evidence="1" key="1">
    <citation type="journal article" date="2022" name="bioRxiv">
        <title>Sequencing and chromosome-scale assembly of the giantPleurodeles waltlgenome.</title>
        <authorList>
            <person name="Brown T."/>
            <person name="Elewa A."/>
            <person name="Iarovenko S."/>
            <person name="Subramanian E."/>
            <person name="Araus A.J."/>
            <person name="Petzold A."/>
            <person name="Susuki M."/>
            <person name="Suzuki K.-i.T."/>
            <person name="Hayashi T."/>
            <person name="Toyoda A."/>
            <person name="Oliveira C."/>
            <person name="Osipova E."/>
            <person name="Leigh N.D."/>
            <person name="Simon A."/>
            <person name="Yun M.H."/>
        </authorList>
    </citation>
    <scope>NUCLEOTIDE SEQUENCE</scope>
    <source>
        <strain evidence="1">20211129_DDA</strain>
        <tissue evidence="1">Liver</tissue>
    </source>
</reference>
<accession>A0AAV7TGE5</accession>
<dbReference type="AlphaFoldDB" id="A0AAV7TGE5"/>
<proteinExistence type="predicted"/>
<keyword evidence="2" id="KW-1185">Reference proteome</keyword>
<evidence type="ECO:0000313" key="2">
    <source>
        <dbReference type="Proteomes" id="UP001066276"/>
    </source>
</evidence>
<comment type="caution">
    <text evidence="1">The sequence shown here is derived from an EMBL/GenBank/DDBJ whole genome shotgun (WGS) entry which is preliminary data.</text>
</comment>
<protein>
    <submittedName>
        <fullName evidence="1">Uncharacterized protein</fullName>
    </submittedName>
</protein>
<organism evidence="1 2">
    <name type="scientific">Pleurodeles waltl</name>
    <name type="common">Iberian ribbed newt</name>
    <dbReference type="NCBI Taxonomy" id="8319"/>
    <lineage>
        <taxon>Eukaryota</taxon>
        <taxon>Metazoa</taxon>
        <taxon>Chordata</taxon>
        <taxon>Craniata</taxon>
        <taxon>Vertebrata</taxon>
        <taxon>Euteleostomi</taxon>
        <taxon>Amphibia</taxon>
        <taxon>Batrachia</taxon>
        <taxon>Caudata</taxon>
        <taxon>Salamandroidea</taxon>
        <taxon>Salamandridae</taxon>
        <taxon>Pleurodelinae</taxon>
        <taxon>Pleurodeles</taxon>
    </lineage>
</organism>
<dbReference type="Proteomes" id="UP001066276">
    <property type="component" value="Chromosome 3_2"/>
</dbReference>